<sequence length="169" mass="19176">MIVLETERLRLRTISVDDAAFYLELTNDPAWIKNIGDKGLRTVDEARESLLNGPIEMQQRLGFSLYAVERKEDHTALGLCGLIKRDSLEDVDMGYAFLPQFRGKGYAREAAAGVLKYGKDNLNLKRLAAITSPENSDSYLLLEELGFKLDKILVLKGETRQTKLYSYHF</sequence>
<accession>A0A916UHZ9</accession>
<dbReference type="PANTHER" id="PTHR43792">
    <property type="entry name" value="GNAT FAMILY, PUTATIVE (AFU_ORTHOLOGUE AFUA_3G00765)-RELATED-RELATED"/>
    <property type="match status" value="1"/>
</dbReference>
<reference evidence="2" key="1">
    <citation type="journal article" date="2014" name="Int. J. Syst. Evol. Microbiol.">
        <title>Complete genome sequence of Corynebacterium casei LMG S-19264T (=DSM 44701T), isolated from a smear-ripened cheese.</title>
        <authorList>
            <consortium name="US DOE Joint Genome Institute (JGI-PGF)"/>
            <person name="Walter F."/>
            <person name="Albersmeier A."/>
            <person name="Kalinowski J."/>
            <person name="Ruckert C."/>
        </authorList>
    </citation>
    <scope>NUCLEOTIDE SEQUENCE</scope>
    <source>
        <strain evidence="2">CGMCC 1.10998</strain>
    </source>
</reference>
<proteinExistence type="predicted"/>
<gene>
    <name evidence="2" type="ORF">GCM10011396_18410</name>
</gene>
<organism evidence="2 3">
    <name type="scientific">Undibacterium terreum</name>
    <dbReference type="NCBI Taxonomy" id="1224302"/>
    <lineage>
        <taxon>Bacteria</taxon>
        <taxon>Pseudomonadati</taxon>
        <taxon>Pseudomonadota</taxon>
        <taxon>Betaproteobacteria</taxon>
        <taxon>Burkholderiales</taxon>
        <taxon>Oxalobacteraceae</taxon>
        <taxon>Undibacterium</taxon>
    </lineage>
</organism>
<dbReference type="PANTHER" id="PTHR43792:SF1">
    <property type="entry name" value="N-ACETYLTRANSFERASE DOMAIN-CONTAINING PROTEIN"/>
    <property type="match status" value="1"/>
</dbReference>
<name>A0A916UHZ9_9BURK</name>
<protein>
    <submittedName>
        <fullName evidence="2">Alanine acetyltransferase</fullName>
    </submittedName>
</protein>
<dbReference type="GO" id="GO:0016747">
    <property type="term" value="F:acyltransferase activity, transferring groups other than amino-acyl groups"/>
    <property type="evidence" value="ECO:0007669"/>
    <property type="project" value="InterPro"/>
</dbReference>
<dbReference type="SUPFAM" id="SSF55729">
    <property type="entry name" value="Acyl-CoA N-acyltransferases (Nat)"/>
    <property type="match status" value="1"/>
</dbReference>
<reference evidence="2" key="2">
    <citation type="submission" date="2020-09" db="EMBL/GenBank/DDBJ databases">
        <authorList>
            <person name="Sun Q."/>
            <person name="Zhou Y."/>
        </authorList>
    </citation>
    <scope>NUCLEOTIDE SEQUENCE</scope>
    <source>
        <strain evidence="2">CGMCC 1.10998</strain>
    </source>
</reference>
<evidence type="ECO:0000313" key="2">
    <source>
        <dbReference type="EMBL" id="GGC71646.1"/>
    </source>
</evidence>
<evidence type="ECO:0000259" key="1">
    <source>
        <dbReference type="PROSITE" id="PS51186"/>
    </source>
</evidence>
<feature type="domain" description="N-acetyltransferase" evidence="1">
    <location>
        <begin position="9"/>
        <end position="169"/>
    </location>
</feature>
<dbReference type="PROSITE" id="PS51186">
    <property type="entry name" value="GNAT"/>
    <property type="match status" value="1"/>
</dbReference>
<keyword evidence="3" id="KW-1185">Reference proteome</keyword>
<dbReference type="Proteomes" id="UP000637423">
    <property type="component" value="Unassembled WGS sequence"/>
</dbReference>
<dbReference type="AlphaFoldDB" id="A0A916UHZ9"/>
<dbReference type="InterPro" id="IPR051531">
    <property type="entry name" value="N-acetyltransferase"/>
</dbReference>
<dbReference type="Gene3D" id="3.40.630.30">
    <property type="match status" value="1"/>
</dbReference>
<dbReference type="RefSeq" id="WP_188565778.1">
    <property type="nucleotide sequence ID" value="NZ_BMED01000002.1"/>
</dbReference>
<dbReference type="Pfam" id="PF13302">
    <property type="entry name" value="Acetyltransf_3"/>
    <property type="match status" value="1"/>
</dbReference>
<dbReference type="EMBL" id="BMED01000002">
    <property type="protein sequence ID" value="GGC71646.1"/>
    <property type="molecule type" value="Genomic_DNA"/>
</dbReference>
<evidence type="ECO:0000313" key="3">
    <source>
        <dbReference type="Proteomes" id="UP000637423"/>
    </source>
</evidence>
<comment type="caution">
    <text evidence="2">The sequence shown here is derived from an EMBL/GenBank/DDBJ whole genome shotgun (WGS) entry which is preliminary data.</text>
</comment>
<dbReference type="InterPro" id="IPR016181">
    <property type="entry name" value="Acyl_CoA_acyltransferase"/>
</dbReference>
<dbReference type="InterPro" id="IPR000182">
    <property type="entry name" value="GNAT_dom"/>
</dbReference>